<feature type="domain" description="Rhamnogalacturonase A/B/Epimerase-like pectate lyase" evidence="5">
    <location>
        <begin position="139"/>
        <end position="253"/>
    </location>
</feature>
<proteinExistence type="predicted"/>
<dbReference type="SUPFAM" id="SSF51126">
    <property type="entry name" value="Pectin lyase-like"/>
    <property type="match status" value="1"/>
</dbReference>
<dbReference type="InParanoid" id="A0A369JUL2"/>
<name>A0A369JUL2_HYPMA</name>
<dbReference type="Gene3D" id="2.160.20.10">
    <property type="entry name" value="Single-stranded right-handed beta-helix, Pectin lyase-like"/>
    <property type="match status" value="1"/>
</dbReference>
<dbReference type="EMBL" id="LUEZ02000045">
    <property type="protein sequence ID" value="RDB24227.1"/>
    <property type="molecule type" value="Genomic_DNA"/>
</dbReference>
<dbReference type="PANTHER" id="PTHR31736">
    <property type="match status" value="1"/>
</dbReference>
<dbReference type="Pfam" id="PF12708">
    <property type="entry name" value="Pect-lyase_RHGA_epim"/>
    <property type="match status" value="1"/>
</dbReference>
<organism evidence="6 7">
    <name type="scientific">Hypsizygus marmoreus</name>
    <name type="common">White beech mushroom</name>
    <name type="synonym">Agaricus marmoreus</name>
    <dbReference type="NCBI Taxonomy" id="39966"/>
    <lineage>
        <taxon>Eukaryota</taxon>
        <taxon>Fungi</taxon>
        <taxon>Dikarya</taxon>
        <taxon>Basidiomycota</taxon>
        <taxon>Agaricomycotina</taxon>
        <taxon>Agaricomycetes</taxon>
        <taxon>Agaricomycetidae</taxon>
        <taxon>Agaricales</taxon>
        <taxon>Tricholomatineae</taxon>
        <taxon>Lyophyllaceae</taxon>
        <taxon>Hypsizygus</taxon>
    </lineage>
</organism>
<comment type="subcellular location">
    <subcellularLocation>
        <location evidence="1">Secreted</location>
    </subcellularLocation>
</comment>
<reference evidence="6" key="1">
    <citation type="submission" date="2018-04" db="EMBL/GenBank/DDBJ databases">
        <title>Whole genome sequencing of Hypsizygus marmoreus.</title>
        <authorList>
            <person name="Choi I.-G."/>
            <person name="Min B."/>
            <person name="Kim J.-G."/>
            <person name="Kim S."/>
            <person name="Oh Y.-L."/>
            <person name="Kong W.-S."/>
            <person name="Park H."/>
            <person name="Jeong J."/>
            <person name="Song E.-S."/>
        </authorList>
    </citation>
    <scope>NUCLEOTIDE SEQUENCE [LARGE SCALE GENOMIC DNA]</scope>
    <source>
        <strain evidence="6">51987-8</strain>
    </source>
</reference>
<protein>
    <recommendedName>
        <fullName evidence="5">Rhamnogalacturonase A/B/Epimerase-like pectate lyase domain-containing protein</fullName>
    </recommendedName>
</protein>
<feature type="signal peptide" evidence="4">
    <location>
        <begin position="1"/>
        <end position="17"/>
    </location>
</feature>
<gene>
    <name evidence="6" type="ORF">Hypma_008590</name>
</gene>
<feature type="chain" id="PRO_5017050835" description="Rhamnogalacturonase A/B/Epimerase-like pectate lyase domain-containing protein" evidence="4">
    <location>
        <begin position="18"/>
        <end position="518"/>
    </location>
</feature>
<evidence type="ECO:0000256" key="3">
    <source>
        <dbReference type="ARBA" id="ARBA00023157"/>
    </source>
</evidence>
<dbReference type="Proteomes" id="UP000076154">
    <property type="component" value="Unassembled WGS sequence"/>
</dbReference>
<dbReference type="InterPro" id="IPR011050">
    <property type="entry name" value="Pectin_lyase_fold/virulence"/>
</dbReference>
<keyword evidence="7" id="KW-1185">Reference proteome</keyword>
<dbReference type="STRING" id="39966.A0A369JUL2"/>
<sequence length="518" mass="56591">MKAILLTLLSFVYAVPAVTIQGYKPAPIYTESGYYSLVIEGQRVPVHAFDGYAYAHFSFGGGPAKMTIKAKQMSSITTFSTSPRRHGFDDSGVVSGNTLTITMKEPVYIIIYIKNSKRQLIIAADPLDTAPPVSGKGVFNVVTQYGADASGKSLSTNAFMTALLAANSYGKGSIVYVPPGVYPIGNLVLPSFISLYLAPGSVLRFTGNRADYTKHWHKNSQNLDGTEWIRTAHKSRDIKVFGRGTIDANGLVAQKKTKFIAHAVVPLNTTNFVFDGPVIRDGGSWTLMPTRSSYVTIDHAKVLNRMNLGENDAIDVQESQHVVVRNSIGIALDDAFSTKTWPENVEITVAYPGPAQPLYNVTFSNCLAWTHCYGFKVGQGVWQEQRNIRFEWSTVYDAAVGLGVHHKWGSAIAHEVQFTEMSIDNLHGSNDGHQAWLEVFVQEGTKGIYGPIDDVALWNIAVRARGGSAVWTRGVPGAPVSNVAFKNIWFKDLNRAARSLNELGITETSYSSGVLLKT</sequence>
<evidence type="ECO:0000256" key="2">
    <source>
        <dbReference type="ARBA" id="ARBA00022525"/>
    </source>
</evidence>
<evidence type="ECO:0000256" key="1">
    <source>
        <dbReference type="ARBA" id="ARBA00004613"/>
    </source>
</evidence>
<evidence type="ECO:0000313" key="6">
    <source>
        <dbReference type="EMBL" id="RDB24227.1"/>
    </source>
</evidence>
<keyword evidence="4" id="KW-0732">Signal</keyword>
<dbReference type="InterPro" id="IPR024535">
    <property type="entry name" value="RHGA/B-epi-like_pectate_lyase"/>
</dbReference>
<dbReference type="OrthoDB" id="187139at2759"/>
<evidence type="ECO:0000259" key="5">
    <source>
        <dbReference type="Pfam" id="PF12708"/>
    </source>
</evidence>
<accession>A0A369JUL2</accession>
<dbReference type="GO" id="GO:0005576">
    <property type="term" value="C:extracellular region"/>
    <property type="evidence" value="ECO:0007669"/>
    <property type="project" value="UniProtKB-SubCell"/>
</dbReference>
<evidence type="ECO:0000313" key="7">
    <source>
        <dbReference type="Proteomes" id="UP000076154"/>
    </source>
</evidence>
<comment type="caution">
    <text evidence="6">The sequence shown here is derived from an EMBL/GenBank/DDBJ whole genome shotgun (WGS) entry which is preliminary data.</text>
</comment>
<dbReference type="InterPro" id="IPR012334">
    <property type="entry name" value="Pectin_lyas_fold"/>
</dbReference>
<evidence type="ECO:0000256" key="4">
    <source>
        <dbReference type="SAM" id="SignalP"/>
    </source>
</evidence>
<keyword evidence="2" id="KW-0964">Secreted</keyword>
<keyword evidence="3" id="KW-1015">Disulfide bond</keyword>
<dbReference type="PANTHER" id="PTHR31736:SF19">
    <property type="entry name" value="PECTIN LYASE SUPERFAMILY PROTEIN-RELATED"/>
    <property type="match status" value="1"/>
</dbReference>
<dbReference type="AlphaFoldDB" id="A0A369JUL2"/>